<dbReference type="EMBL" id="JAEUBG010001268">
    <property type="protein sequence ID" value="KAH3686654.1"/>
    <property type="molecule type" value="Genomic_DNA"/>
</dbReference>
<keyword evidence="2" id="KW-1185">Reference proteome</keyword>
<accession>A0A9P8QBY9</accession>
<sequence>MSPTNDSAMSWTKAILAHLAVSMERSLINMVETPIRYMWSAMDSHTGIPWSTQPVRRWDLSKDTIWRKRETYETGFDSETSESNDCICGGMADSTVHCVSSAADIV</sequence>
<protein>
    <submittedName>
        <fullName evidence="1">Uncharacterized protein</fullName>
    </submittedName>
</protein>
<organism evidence="1 2">
    <name type="scientific">Wickerhamomyces pijperi</name>
    <name type="common">Yeast</name>
    <name type="synonym">Pichia pijperi</name>
    <dbReference type="NCBI Taxonomy" id="599730"/>
    <lineage>
        <taxon>Eukaryota</taxon>
        <taxon>Fungi</taxon>
        <taxon>Dikarya</taxon>
        <taxon>Ascomycota</taxon>
        <taxon>Saccharomycotina</taxon>
        <taxon>Saccharomycetes</taxon>
        <taxon>Phaffomycetales</taxon>
        <taxon>Wickerhamomycetaceae</taxon>
        <taxon>Wickerhamomyces</taxon>
    </lineage>
</organism>
<evidence type="ECO:0000313" key="1">
    <source>
        <dbReference type="EMBL" id="KAH3686654.1"/>
    </source>
</evidence>
<gene>
    <name evidence="1" type="ORF">WICPIJ_002362</name>
</gene>
<dbReference type="AlphaFoldDB" id="A0A9P8QBY9"/>
<name>A0A9P8QBY9_WICPI</name>
<reference evidence="1" key="2">
    <citation type="submission" date="2021-01" db="EMBL/GenBank/DDBJ databases">
        <authorList>
            <person name="Schikora-Tamarit M.A."/>
        </authorList>
    </citation>
    <scope>NUCLEOTIDE SEQUENCE</scope>
    <source>
        <strain evidence="1">CBS2887</strain>
    </source>
</reference>
<comment type="caution">
    <text evidence="1">The sequence shown here is derived from an EMBL/GenBank/DDBJ whole genome shotgun (WGS) entry which is preliminary data.</text>
</comment>
<dbReference type="Proteomes" id="UP000774326">
    <property type="component" value="Unassembled WGS sequence"/>
</dbReference>
<proteinExistence type="predicted"/>
<reference evidence="1" key="1">
    <citation type="journal article" date="2021" name="Open Biol.">
        <title>Shared evolutionary footprints suggest mitochondrial oxidative damage underlies multiple complex I losses in fungi.</title>
        <authorList>
            <person name="Schikora-Tamarit M.A."/>
            <person name="Marcet-Houben M."/>
            <person name="Nosek J."/>
            <person name="Gabaldon T."/>
        </authorList>
    </citation>
    <scope>NUCLEOTIDE SEQUENCE</scope>
    <source>
        <strain evidence="1">CBS2887</strain>
    </source>
</reference>
<evidence type="ECO:0000313" key="2">
    <source>
        <dbReference type="Proteomes" id="UP000774326"/>
    </source>
</evidence>